<evidence type="ECO:0000313" key="2">
    <source>
        <dbReference type="EMBL" id="KRH03610.1"/>
    </source>
</evidence>
<accession>A0A0R0FBQ7</accession>
<organism evidence="2">
    <name type="scientific">Glycine max</name>
    <name type="common">Soybean</name>
    <name type="synonym">Glycine hispida</name>
    <dbReference type="NCBI Taxonomy" id="3847"/>
    <lineage>
        <taxon>Eukaryota</taxon>
        <taxon>Viridiplantae</taxon>
        <taxon>Streptophyta</taxon>
        <taxon>Embryophyta</taxon>
        <taxon>Tracheophyta</taxon>
        <taxon>Spermatophyta</taxon>
        <taxon>Magnoliopsida</taxon>
        <taxon>eudicotyledons</taxon>
        <taxon>Gunneridae</taxon>
        <taxon>Pentapetalae</taxon>
        <taxon>rosids</taxon>
        <taxon>fabids</taxon>
        <taxon>Fabales</taxon>
        <taxon>Fabaceae</taxon>
        <taxon>Papilionoideae</taxon>
        <taxon>50 kb inversion clade</taxon>
        <taxon>NPAAA clade</taxon>
        <taxon>indigoferoid/millettioid clade</taxon>
        <taxon>Phaseoleae</taxon>
        <taxon>Glycine</taxon>
        <taxon>Glycine subgen. Soja</taxon>
    </lineage>
</organism>
<dbReference type="Gramene" id="KRH03610">
    <property type="protein sequence ID" value="KRH03610"/>
    <property type="gene ID" value="GLYMA_17G108600"/>
</dbReference>
<keyword evidence="4" id="KW-1185">Reference proteome</keyword>
<dbReference type="OMA" id="NCLEQIT"/>
<proteinExistence type="predicted"/>
<evidence type="ECO:0000313" key="4">
    <source>
        <dbReference type="Proteomes" id="UP000008827"/>
    </source>
</evidence>
<dbReference type="EnsemblPlants" id="KRH03610">
    <property type="protein sequence ID" value="KRH03610"/>
    <property type="gene ID" value="GLYMA_17G108600"/>
</dbReference>
<gene>
    <name evidence="2" type="ORF">GLYMA_17G108600</name>
</gene>
<name>A0A0R0FBQ7_SOYBN</name>
<dbReference type="EMBL" id="CM000850">
    <property type="protein sequence ID" value="KRH03610.1"/>
    <property type="molecule type" value="Genomic_DNA"/>
</dbReference>
<reference evidence="2 3" key="1">
    <citation type="journal article" date="2010" name="Nature">
        <title>Genome sequence of the palaeopolyploid soybean.</title>
        <authorList>
            <person name="Schmutz J."/>
            <person name="Cannon S.B."/>
            <person name="Schlueter J."/>
            <person name="Ma J."/>
            <person name="Mitros T."/>
            <person name="Nelson W."/>
            <person name="Hyten D.L."/>
            <person name="Song Q."/>
            <person name="Thelen J.J."/>
            <person name="Cheng J."/>
            <person name="Xu D."/>
            <person name="Hellsten U."/>
            <person name="May G.D."/>
            <person name="Yu Y."/>
            <person name="Sakurai T."/>
            <person name="Umezawa T."/>
            <person name="Bhattacharyya M.K."/>
            <person name="Sandhu D."/>
            <person name="Valliyodan B."/>
            <person name="Lindquist E."/>
            <person name="Peto M."/>
            <person name="Grant D."/>
            <person name="Shu S."/>
            <person name="Goodstein D."/>
            <person name="Barry K."/>
            <person name="Futrell-Griggs M."/>
            <person name="Abernathy B."/>
            <person name="Du J."/>
            <person name="Tian Z."/>
            <person name="Zhu L."/>
            <person name="Gill N."/>
            <person name="Joshi T."/>
            <person name="Libault M."/>
            <person name="Sethuraman A."/>
            <person name="Zhang X.-C."/>
            <person name="Shinozaki K."/>
            <person name="Nguyen H.T."/>
            <person name="Wing R.A."/>
            <person name="Cregan P."/>
            <person name="Specht J."/>
            <person name="Grimwood J."/>
            <person name="Rokhsar D."/>
            <person name="Stacey G."/>
            <person name="Shoemaker R.C."/>
            <person name="Jackson S.A."/>
        </authorList>
    </citation>
    <scope>NUCLEOTIDE SEQUENCE</scope>
    <source>
        <strain evidence="3">cv. Williams 82</strain>
        <tissue evidence="2">Callus</tissue>
    </source>
</reference>
<protein>
    <submittedName>
        <fullName evidence="2 3">Uncharacterized protein</fullName>
    </submittedName>
</protein>
<feature type="region of interest" description="Disordered" evidence="1">
    <location>
        <begin position="33"/>
        <end position="53"/>
    </location>
</feature>
<sequence length="122" mass="13975">MKLPNTHPSMANHHQSLIRSIFLKRSRHYYGNRYSRHDSTNQANASSSRGKGISSYDDILPFKEKVFPRPERIRSSSLGMDAVSPNKAEMVCEICEKLLICGHVYHANCLEQITSFEELQHV</sequence>
<evidence type="ECO:0000313" key="3">
    <source>
        <dbReference type="EnsemblPlants" id="KRH03610"/>
    </source>
</evidence>
<dbReference type="InParanoid" id="A0A0R0FBQ7"/>
<evidence type="ECO:0000256" key="1">
    <source>
        <dbReference type="SAM" id="MobiDB-lite"/>
    </source>
</evidence>
<feature type="compositionally biased region" description="Polar residues" evidence="1">
    <location>
        <begin position="40"/>
        <end position="49"/>
    </location>
</feature>
<dbReference type="Proteomes" id="UP000008827">
    <property type="component" value="Chromosome 17"/>
</dbReference>
<dbReference type="AlphaFoldDB" id="A0A0R0FBQ7"/>
<reference evidence="2" key="3">
    <citation type="submission" date="2018-07" db="EMBL/GenBank/DDBJ databases">
        <title>WGS assembly of Glycine max.</title>
        <authorList>
            <person name="Schmutz J."/>
            <person name="Cannon S."/>
            <person name="Schlueter J."/>
            <person name="Ma J."/>
            <person name="Mitros T."/>
            <person name="Nelson W."/>
            <person name="Hyten D."/>
            <person name="Song Q."/>
            <person name="Thelen J."/>
            <person name="Cheng J."/>
            <person name="Xu D."/>
            <person name="Hellsten U."/>
            <person name="May G."/>
            <person name="Yu Y."/>
            <person name="Sakurai T."/>
            <person name="Umezawa T."/>
            <person name="Bhattacharyya M."/>
            <person name="Sandhu D."/>
            <person name="Valliyodan B."/>
            <person name="Lindquist E."/>
            <person name="Peto M."/>
            <person name="Grant D."/>
            <person name="Shu S."/>
            <person name="Goodstein D."/>
            <person name="Barry K."/>
            <person name="Futrell-Griggs M."/>
            <person name="Abernathy B."/>
            <person name="Du J."/>
            <person name="Tian Z."/>
            <person name="Zhu L."/>
            <person name="Gill N."/>
            <person name="Joshi T."/>
            <person name="Libault M."/>
            <person name="Sethuraman A."/>
            <person name="Zhang X."/>
            <person name="Shinozaki K."/>
            <person name="Nguyen H."/>
            <person name="Wing R."/>
            <person name="Cregan P."/>
            <person name="Specht J."/>
            <person name="Grimwood J."/>
            <person name="Rokhsar D."/>
            <person name="Stacey G."/>
            <person name="Shoemaker R."/>
            <person name="Jackson S."/>
        </authorList>
    </citation>
    <scope>NUCLEOTIDE SEQUENCE</scope>
    <source>
        <tissue evidence="2">Callus</tissue>
    </source>
</reference>
<reference evidence="3" key="2">
    <citation type="submission" date="2018-02" db="UniProtKB">
        <authorList>
            <consortium name="EnsemblPlants"/>
        </authorList>
    </citation>
    <scope>IDENTIFICATION</scope>
    <source>
        <strain evidence="3">Williams 82</strain>
    </source>
</reference>